<evidence type="ECO:0000259" key="18">
    <source>
        <dbReference type="PROSITE" id="PS51746"/>
    </source>
</evidence>
<keyword evidence="16" id="KW-0175">Coiled coil</keyword>
<gene>
    <name evidence="19" type="ORF">C0Q70_06774</name>
</gene>
<feature type="compositionally biased region" description="Basic and acidic residues" evidence="17">
    <location>
        <begin position="50"/>
        <end position="62"/>
    </location>
</feature>
<reference evidence="19 20" key="1">
    <citation type="submission" date="2018-04" db="EMBL/GenBank/DDBJ databases">
        <title>The genome of golden apple snail Pomacea canaliculata provides insight into stress tolerance and invasive adaptation.</title>
        <authorList>
            <person name="Liu C."/>
            <person name="Liu B."/>
            <person name="Ren Y."/>
            <person name="Zhang Y."/>
            <person name="Wang H."/>
            <person name="Li S."/>
            <person name="Jiang F."/>
            <person name="Yin L."/>
            <person name="Zhang G."/>
            <person name="Qian W."/>
            <person name="Fan W."/>
        </authorList>
    </citation>
    <scope>NUCLEOTIDE SEQUENCE [LARGE SCALE GENOMIC DNA]</scope>
    <source>
        <strain evidence="19">SZHN2017</strain>
        <tissue evidence="19">Muscle</tissue>
    </source>
</reference>
<dbReference type="GO" id="GO:0046872">
    <property type="term" value="F:metal ion binding"/>
    <property type="evidence" value="ECO:0007669"/>
    <property type="project" value="UniProtKB-UniRule"/>
</dbReference>
<comment type="catalytic activity">
    <reaction evidence="14 15">
        <text>O-phospho-L-threonyl-[protein] + H2O = L-threonyl-[protein] + phosphate</text>
        <dbReference type="Rhea" id="RHEA:47004"/>
        <dbReference type="Rhea" id="RHEA-COMP:11060"/>
        <dbReference type="Rhea" id="RHEA-COMP:11605"/>
        <dbReference type="ChEBI" id="CHEBI:15377"/>
        <dbReference type="ChEBI" id="CHEBI:30013"/>
        <dbReference type="ChEBI" id="CHEBI:43474"/>
        <dbReference type="ChEBI" id="CHEBI:61977"/>
        <dbReference type="EC" id="3.1.3.16"/>
    </reaction>
</comment>
<dbReference type="SUPFAM" id="SSF81606">
    <property type="entry name" value="PP2C-like"/>
    <property type="match status" value="1"/>
</dbReference>
<evidence type="ECO:0000256" key="17">
    <source>
        <dbReference type="SAM" id="MobiDB-lite"/>
    </source>
</evidence>
<feature type="region of interest" description="Disordered" evidence="17">
    <location>
        <begin position="22"/>
        <end position="62"/>
    </location>
</feature>
<comment type="catalytic activity">
    <reaction evidence="15">
        <text>O-phospho-L-seryl-[protein] + H2O = L-seryl-[protein] + phosphate</text>
        <dbReference type="Rhea" id="RHEA:20629"/>
        <dbReference type="Rhea" id="RHEA-COMP:9863"/>
        <dbReference type="Rhea" id="RHEA-COMP:11604"/>
        <dbReference type="ChEBI" id="CHEBI:15377"/>
        <dbReference type="ChEBI" id="CHEBI:29999"/>
        <dbReference type="ChEBI" id="CHEBI:43474"/>
        <dbReference type="ChEBI" id="CHEBI:83421"/>
        <dbReference type="EC" id="3.1.3.16"/>
    </reaction>
</comment>
<dbReference type="InterPro" id="IPR039123">
    <property type="entry name" value="PPTC7"/>
</dbReference>
<dbReference type="STRING" id="400727.A0A2T7PD69"/>
<feature type="domain" description="PPM-type phosphatase" evidence="18">
    <location>
        <begin position="339"/>
        <end position="593"/>
    </location>
</feature>
<evidence type="ECO:0000256" key="11">
    <source>
        <dbReference type="ARBA" id="ARBA00023163"/>
    </source>
</evidence>
<dbReference type="FunFam" id="3.60.40.10:FF:000009">
    <property type="entry name" value="Blast:Protein phosphatase PTC7 homolog"/>
    <property type="match status" value="1"/>
</dbReference>
<dbReference type="GO" id="GO:0005739">
    <property type="term" value="C:mitochondrion"/>
    <property type="evidence" value="ECO:0007669"/>
    <property type="project" value="TreeGrafter"/>
</dbReference>
<evidence type="ECO:0000313" key="19">
    <source>
        <dbReference type="EMBL" id="PVD31362.1"/>
    </source>
</evidence>
<dbReference type="SMART" id="SM00332">
    <property type="entry name" value="PP2Cc"/>
    <property type="match status" value="1"/>
</dbReference>
<evidence type="ECO:0000256" key="15">
    <source>
        <dbReference type="RuleBase" id="RU366020"/>
    </source>
</evidence>
<evidence type="ECO:0000256" key="3">
    <source>
        <dbReference type="ARBA" id="ARBA00004123"/>
    </source>
</evidence>
<dbReference type="PROSITE" id="PS51746">
    <property type="entry name" value="PPM_2"/>
    <property type="match status" value="1"/>
</dbReference>
<sequence length="601" mass="68209">MSSYTSSPKHFNDYDFDNDEFDYNSASDFDDDRDLDGNVSDEDTEDASETEEKTQTGNRTEIKEQMYQDKLAQLKKQLQALQEGTLPEYIKRLKKIDQQYKERLRLNELWRDIELEVVERDYHKEKKESVKEFEEKKVELKETLVMELKEKKGNIETERQTMDLNNGDFMEMKPIMTRKLRRRPNDPMPMPEKRRKPSPDILAYYSYSSSEIAEDMRILNKVSGKPLAKKLPPVPTPVVDMNLDVKIEDGKLYYDKRWFTRNQPIMLESKEGGKVMGSIINISAQEILVRRATDNVALYGRLVARAIVAGIHNEFQLRPGARDKQPLHLVTGSYGFSKSVAKNSVLKKWTFGDDAYFIARNKVADVIGVADGVGGWRNYGIDPSAFPRQLMATCQRLVEEGHFRPQAPASIIAASYEELQQHKDPLLGSSTACIVSLHREERTIYTANLGDSGFLIIRDGEVVHRSLEQQHYFNTPFQLAVAPPSQQGLVLSDSPEVAESSSFEVEDGDVIILGTDGLFDNLSEDMILGYVSAQLKDNREESVQKTALTIAEKAYQLSFDPDYMSPFALSAVDVGIQLSGGKPDDITCVMARVTNQSDIYI</sequence>
<evidence type="ECO:0000256" key="9">
    <source>
        <dbReference type="ARBA" id="ARBA00022912"/>
    </source>
</evidence>
<dbReference type="PANTHER" id="PTHR12320:SF1">
    <property type="entry name" value="PROTEIN PHOSPHATASE PTC7 HOMOLOG"/>
    <property type="match status" value="1"/>
</dbReference>
<dbReference type="InterPro" id="IPR001932">
    <property type="entry name" value="PPM-type_phosphatase-like_dom"/>
</dbReference>
<evidence type="ECO:0000313" key="20">
    <source>
        <dbReference type="Proteomes" id="UP000245119"/>
    </source>
</evidence>
<evidence type="ECO:0000256" key="6">
    <source>
        <dbReference type="ARBA" id="ARBA00022723"/>
    </source>
</evidence>
<keyword evidence="13" id="KW-0539">Nucleus</keyword>
<evidence type="ECO:0000256" key="5">
    <source>
        <dbReference type="ARBA" id="ARBA00022491"/>
    </source>
</evidence>
<feature type="compositionally biased region" description="Acidic residues" evidence="17">
    <location>
        <begin position="22"/>
        <end position="49"/>
    </location>
</feature>
<dbReference type="EC" id="3.1.3.16" evidence="15"/>
<comment type="cofactor">
    <cofactor evidence="2 15">
        <name>Mg(2+)</name>
        <dbReference type="ChEBI" id="CHEBI:18420"/>
    </cofactor>
</comment>
<dbReference type="InterPro" id="IPR013907">
    <property type="entry name" value="Sds3"/>
</dbReference>
<keyword evidence="6 15" id="KW-0479">Metal-binding</keyword>
<dbReference type="GO" id="GO:0004722">
    <property type="term" value="F:protein serine/threonine phosphatase activity"/>
    <property type="evidence" value="ECO:0007669"/>
    <property type="project" value="UniProtKB-EC"/>
</dbReference>
<keyword evidence="9 15" id="KW-0904">Protein phosphatase</keyword>
<evidence type="ECO:0000256" key="1">
    <source>
        <dbReference type="ARBA" id="ARBA00001936"/>
    </source>
</evidence>
<evidence type="ECO:0000256" key="8">
    <source>
        <dbReference type="ARBA" id="ARBA00022842"/>
    </source>
</evidence>
<keyword evidence="11" id="KW-0804">Transcription</keyword>
<dbReference type="Pfam" id="PF08598">
    <property type="entry name" value="Sds3"/>
    <property type="match status" value="1"/>
</dbReference>
<dbReference type="AlphaFoldDB" id="A0A2T7PD69"/>
<keyword evidence="8 15" id="KW-0460">Magnesium</keyword>
<keyword evidence="12 15" id="KW-0464">Manganese</keyword>
<feature type="coiled-coil region" evidence="16">
    <location>
        <begin position="123"/>
        <end position="151"/>
    </location>
</feature>
<comment type="caution">
    <text evidence="19">The sequence shown here is derived from an EMBL/GenBank/DDBJ whole genome shotgun (WGS) entry which is preliminary data.</text>
</comment>
<protein>
    <recommendedName>
        <fullName evidence="15">Protein phosphatase</fullName>
        <ecNumber evidence="15">3.1.3.16</ecNumber>
    </recommendedName>
</protein>
<dbReference type="GO" id="GO:0005654">
    <property type="term" value="C:nucleoplasm"/>
    <property type="evidence" value="ECO:0007669"/>
    <property type="project" value="UniProtKB-ARBA"/>
</dbReference>
<dbReference type="Gene3D" id="3.60.40.10">
    <property type="entry name" value="PPM-type phosphatase domain"/>
    <property type="match status" value="1"/>
</dbReference>
<keyword evidence="10" id="KW-0805">Transcription regulation</keyword>
<dbReference type="Pfam" id="PF07228">
    <property type="entry name" value="SpoIIE"/>
    <property type="match status" value="1"/>
</dbReference>
<evidence type="ECO:0000256" key="10">
    <source>
        <dbReference type="ARBA" id="ARBA00023015"/>
    </source>
</evidence>
<organism evidence="19 20">
    <name type="scientific">Pomacea canaliculata</name>
    <name type="common">Golden apple snail</name>
    <dbReference type="NCBI Taxonomy" id="400727"/>
    <lineage>
        <taxon>Eukaryota</taxon>
        <taxon>Metazoa</taxon>
        <taxon>Spiralia</taxon>
        <taxon>Lophotrochozoa</taxon>
        <taxon>Mollusca</taxon>
        <taxon>Gastropoda</taxon>
        <taxon>Caenogastropoda</taxon>
        <taxon>Architaenioglossa</taxon>
        <taxon>Ampullarioidea</taxon>
        <taxon>Ampullariidae</taxon>
        <taxon>Pomacea</taxon>
    </lineage>
</organism>
<dbReference type="SMART" id="SM00331">
    <property type="entry name" value="PP2C_SIG"/>
    <property type="match status" value="1"/>
</dbReference>
<dbReference type="InterPro" id="IPR036457">
    <property type="entry name" value="PPM-type-like_dom_sf"/>
</dbReference>
<proteinExistence type="inferred from homology"/>
<dbReference type="GO" id="GO:0010468">
    <property type="term" value="P:regulation of gene expression"/>
    <property type="evidence" value="ECO:0007669"/>
    <property type="project" value="UniProtKB-ARBA"/>
</dbReference>
<keyword evidence="20" id="KW-1185">Reference proteome</keyword>
<dbReference type="PANTHER" id="PTHR12320">
    <property type="entry name" value="PROTEIN PHOSPHATASE 2C"/>
    <property type="match status" value="1"/>
</dbReference>
<evidence type="ECO:0000256" key="12">
    <source>
        <dbReference type="ARBA" id="ARBA00023211"/>
    </source>
</evidence>
<accession>A0A2T7PD69</accession>
<evidence type="ECO:0000256" key="2">
    <source>
        <dbReference type="ARBA" id="ARBA00001946"/>
    </source>
</evidence>
<dbReference type="CDD" id="cd00143">
    <property type="entry name" value="PP2Cc"/>
    <property type="match status" value="1"/>
</dbReference>
<dbReference type="SMART" id="SM01401">
    <property type="entry name" value="Sds3"/>
    <property type="match status" value="1"/>
</dbReference>
<comment type="cofactor">
    <cofactor evidence="1 15">
        <name>Mn(2+)</name>
        <dbReference type="ChEBI" id="CHEBI:29035"/>
    </cofactor>
</comment>
<dbReference type="EMBL" id="PZQS01000004">
    <property type="protein sequence ID" value="PVD31362.1"/>
    <property type="molecule type" value="Genomic_DNA"/>
</dbReference>
<name>A0A2T7PD69_POMCA</name>
<comment type="subcellular location">
    <subcellularLocation>
        <location evidence="3">Nucleus</location>
    </subcellularLocation>
</comment>
<comment type="similarity">
    <text evidence="4 15">Belongs to the PP2C family.</text>
</comment>
<evidence type="ECO:0000256" key="7">
    <source>
        <dbReference type="ARBA" id="ARBA00022801"/>
    </source>
</evidence>
<evidence type="ECO:0000256" key="4">
    <source>
        <dbReference type="ARBA" id="ARBA00006702"/>
    </source>
</evidence>
<keyword evidence="5" id="KW-0678">Repressor</keyword>
<evidence type="ECO:0000256" key="16">
    <source>
        <dbReference type="SAM" id="Coils"/>
    </source>
</evidence>
<keyword evidence="7 15" id="KW-0378">Hydrolase</keyword>
<evidence type="ECO:0000256" key="14">
    <source>
        <dbReference type="ARBA" id="ARBA00048336"/>
    </source>
</evidence>
<dbReference type="Proteomes" id="UP000245119">
    <property type="component" value="Linkage Group LG4"/>
</dbReference>
<evidence type="ECO:0000256" key="13">
    <source>
        <dbReference type="ARBA" id="ARBA00023242"/>
    </source>
</evidence>
<dbReference type="OrthoDB" id="70376at2759"/>